<keyword evidence="9" id="KW-1185">Reference proteome</keyword>
<name>A0A1H0J8T7_9ACTN</name>
<dbReference type="PROSITE" id="PS51935">
    <property type="entry name" value="NLPC_P60"/>
    <property type="match status" value="1"/>
</dbReference>
<organism evidence="8 9">
    <name type="scientific">Actinacidiphila guanduensis</name>
    <dbReference type="NCBI Taxonomy" id="310781"/>
    <lineage>
        <taxon>Bacteria</taxon>
        <taxon>Bacillati</taxon>
        <taxon>Actinomycetota</taxon>
        <taxon>Actinomycetes</taxon>
        <taxon>Kitasatosporales</taxon>
        <taxon>Streptomycetaceae</taxon>
        <taxon>Actinacidiphila</taxon>
    </lineage>
</organism>
<feature type="region of interest" description="Disordered" evidence="6">
    <location>
        <begin position="252"/>
        <end position="278"/>
    </location>
</feature>
<dbReference type="EMBL" id="FNIE01000009">
    <property type="protein sequence ID" value="SDO40147.1"/>
    <property type="molecule type" value="Genomic_DNA"/>
</dbReference>
<dbReference type="InterPro" id="IPR051794">
    <property type="entry name" value="PG_Endopeptidase_C40"/>
</dbReference>
<dbReference type="Proteomes" id="UP000199341">
    <property type="component" value="Unassembled WGS sequence"/>
</dbReference>
<keyword evidence="5" id="KW-0175">Coiled coil</keyword>
<protein>
    <submittedName>
        <fullName evidence="8">NlpC/P60 family protein</fullName>
    </submittedName>
</protein>
<feature type="domain" description="NlpC/P60" evidence="7">
    <location>
        <begin position="288"/>
        <end position="403"/>
    </location>
</feature>
<evidence type="ECO:0000259" key="7">
    <source>
        <dbReference type="PROSITE" id="PS51935"/>
    </source>
</evidence>
<dbReference type="STRING" id="310781.SAMN05216259_109287"/>
<proteinExistence type="inferred from homology"/>
<dbReference type="Gene3D" id="3.90.1720.10">
    <property type="entry name" value="endopeptidase domain like (from Nostoc punctiforme)"/>
    <property type="match status" value="1"/>
</dbReference>
<reference evidence="8 9" key="1">
    <citation type="submission" date="2016-10" db="EMBL/GenBank/DDBJ databases">
        <authorList>
            <person name="de Groot N.N."/>
        </authorList>
    </citation>
    <scope>NUCLEOTIDE SEQUENCE [LARGE SCALE GENOMIC DNA]</scope>
    <source>
        <strain evidence="8 9">CGMCC 4.2022</strain>
    </source>
</reference>
<evidence type="ECO:0000256" key="2">
    <source>
        <dbReference type="ARBA" id="ARBA00022670"/>
    </source>
</evidence>
<dbReference type="Pfam" id="PF00877">
    <property type="entry name" value="NLPC_P60"/>
    <property type="match status" value="1"/>
</dbReference>
<feature type="region of interest" description="Disordered" evidence="6">
    <location>
        <begin position="1"/>
        <end position="64"/>
    </location>
</feature>
<gene>
    <name evidence="8" type="ORF">SAMN05216259_109287</name>
</gene>
<dbReference type="GO" id="GO:0006508">
    <property type="term" value="P:proteolysis"/>
    <property type="evidence" value="ECO:0007669"/>
    <property type="project" value="UniProtKB-KW"/>
</dbReference>
<accession>A0A1H0J8T7</accession>
<evidence type="ECO:0000256" key="6">
    <source>
        <dbReference type="SAM" id="MobiDB-lite"/>
    </source>
</evidence>
<keyword evidence="4" id="KW-0788">Thiol protease</keyword>
<evidence type="ECO:0000256" key="4">
    <source>
        <dbReference type="ARBA" id="ARBA00022807"/>
    </source>
</evidence>
<dbReference type="OrthoDB" id="5177647at2"/>
<dbReference type="InterPro" id="IPR038765">
    <property type="entry name" value="Papain-like_cys_pep_sf"/>
</dbReference>
<keyword evidence="2" id="KW-0645">Protease</keyword>
<dbReference type="SUPFAM" id="SSF54001">
    <property type="entry name" value="Cysteine proteinases"/>
    <property type="match status" value="1"/>
</dbReference>
<dbReference type="InterPro" id="IPR000064">
    <property type="entry name" value="NLP_P60_dom"/>
</dbReference>
<evidence type="ECO:0000313" key="8">
    <source>
        <dbReference type="EMBL" id="SDO40147.1"/>
    </source>
</evidence>
<dbReference type="GO" id="GO:0008234">
    <property type="term" value="F:cysteine-type peptidase activity"/>
    <property type="evidence" value="ECO:0007669"/>
    <property type="project" value="UniProtKB-KW"/>
</dbReference>
<evidence type="ECO:0000313" key="9">
    <source>
        <dbReference type="Proteomes" id="UP000199341"/>
    </source>
</evidence>
<dbReference type="RefSeq" id="WP_093786162.1">
    <property type="nucleotide sequence ID" value="NZ_FNIE01000009.1"/>
</dbReference>
<keyword evidence="3" id="KW-0378">Hydrolase</keyword>
<dbReference type="PANTHER" id="PTHR47359">
    <property type="entry name" value="PEPTIDOGLYCAN DL-ENDOPEPTIDASE CWLO"/>
    <property type="match status" value="1"/>
</dbReference>
<dbReference type="PANTHER" id="PTHR47359:SF3">
    <property type="entry name" value="NLP_P60 DOMAIN-CONTAINING PROTEIN-RELATED"/>
    <property type="match status" value="1"/>
</dbReference>
<evidence type="ECO:0000256" key="1">
    <source>
        <dbReference type="ARBA" id="ARBA00007074"/>
    </source>
</evidence>
<dbReference type="AlphaFoldDB" id="A0A1H0J8T7"/>
<evidence type="ECO:0000256" key="3">
    <source>
        <dbReference type="ARBA" id="ARBA00022801"/>
    </source>
</evidence>
<feature type="coiled-coil region" evidence="5">
    <location>
        <begin position="218"/>
        <end position="245"/>
    </location>
</feature>
<feature type="compositionally biased region" description="Low complexity" evidence="6">
    <location>
        <begin position="40"/>
        <end position="56"/>
    </location>
</feature>
<evidence type="ECO:0000256" key="5">
    <source>
        <dbReference type="SAM" id="Coils"/>
    </source>
</evidence>
<comment type="similarity">
    <text evidence="1">Belongs to the peptidase C40 family.</text>
</comment>
<feature type="coiled-coil region" evidence="5">
    <location>
        <begin position="95"/>
        <end position="150"/>
    </location>
</feature>
<sequence>MASHSRRAALPAAPSDPQPPHHRDRHRPHPEPQSPEQVTPLAAAPAPRPARSPGAHRAPRLPRTPVRAALSLALASAASVSLLGEGAQAEPEPGRAAVEAQVEALYRQADAATQDYDGAKAKAETARQDVARLQDELARKTAGMNATRDELGTIAAAQYRSGTLDPALQLALSSSPDSYLQQVGALDQLGGRQSAVLAQLAGQKRDIEQTRTQAGAKLAALKAAQAQLADRKKAVQDKLRRARKLLARLTPPQRAAVESADGPAAPTAVPAADRGTSRAPIGTLPAPSSRAAQAVAFAYRALGLPYVWGATGPNAYDCSGLTQAAWRAAGVALPRTTYTQINAGTRVPESQLRPGDLVFFYSGISHVGIYIGDGRMIHAPHPGAAVRIAPISEMPFAGATRPV</sequence>